<dbReference type="InterPro" id="IPR033756">
    <property type="entry name" value="YlxH/NBP35"/>
</dbReference>
<dbReference type="PANTHER" id="PTHR43384:SF13">
    <property type="entry name" value="SLR0110 PROTEIN"/>
    <property type="match status" value="1"/>
</dbReference>
<evidence type="ECO:0000256" key="1">
    <source>
        <dbReference type="ARBA" id="ARBA00018672"/>
    </source>
</evidence>
<organism evidence="8 9">
    <name type="scientific">Thermaerobacter subterraneus DSM 13965</name>
    <dbReference type="NCBI Taxonomy" id="867903"/>
    <lineage>
        <taxon>Bacteria</taxon>
        <taxon>Bacillati</taxon>
        <taxon>Bacillota</taxon>
        <taxon>Clostridia</taxon>
        <taxon>Eubacteriales</taxon>
        <taxon>Clostridiales Family XVII. Incertae Sedis</taxon>
        <taxon>Thermaerobacter</taxon>
    </lineage>
</organism>
<proteinExistence type="predicted"/>
<keyword evidence="3" id="KW-0067">ATP-binding</keyword>
<dbReference type="InterPro" id="IPR050625">
    <property type="entry name" value="ParA/MinD_ATPase"/>
</dbReference>
<dbReference type="RefSeq" id="WP_006904739.1">
    <property type="nucleotide sequence ID" value="NZ_JH976536.1"/>
</dbReference>
<dbReference type="GO" id="GO:0005829">
    <property type="term" value="C:cytosol"/>
    <property type="evidence" value="ECO:0007669"/>
    <property type="project" value="TreeGrafter"/>
</dbReference>
<reference evidence="8" key="2">
    <citation type="submission" date="2012-10" db="EMBL/GenBank/DDBJ databases">
        <title>Improved high-quality draft of Thermaerobacter subterraneus C21, DSM 13965.</title>
        <authorList>
            <consortium name="DOE Joint Genome Institute"/>
            <person name="Eisen J."/>
            <person name="Huntemann M."/>
            <person name="Wei C.-L."/>
            <person name="Han J."/>
            <person name="Detter J.C."/>
            <person name="Han C."/>
            <person name="Tapia R."/>
            <person name="Chen A."/>
            <person name="Kyrpides N."/>
            <person name="Mavromatis K."/>
            <person name="Markowitz V."/>
            <person name="Szeto E."/>
            <person name="Ivanova N."/>
            <person name="Mikhailova N."/>
            <person name="Ovchinnikova G."/>
            <person name="Pagani I."/>
            <person name="Pati A."/>
            <person name="Goodwin L."/>
            <person name="Nordberg H.P."/>
            <person name="Cantor M.N."/>
            <person name="Hua S.X."/>
            <person name="Woyke T."/>
            <person name="Eisen J."/>
            <person name="Klenk H.-P."/>
        </authorList>
    </citation>
    <scope>NUCLEOTIDE SEQUENCE [LARGE SCALE GENOMIC DNA]</scope>
    <source>
        <strain evidence="8">DSM 13965</strain>
    </source>
</reference>
<feature type="modified residue" description="4-aspartylphosphate" evidence="5">
    <location>
        <position position="121"/>
    </location>
</feature>
<protein>
    <recommendedName>
        <fullName evidence="1">Stage 0 sporulation protein A homolog</fullName>
    </recommendedName>
</protein>
<gene>
    <name evidence="8" type="ORF">ThesuDRAFT_00037</name>
</gene>
<comment type="function">
    <text evidence="4">May play the central regulatory role in sporulation. It may be an element of the effector pathway responsible for the activation of sporulation genes in response to nutritional stress. Spo0A may act in concert with spo0H (a sigma factor) to control the expression of some genes that are critical to the sporulation process.</text>
</comment>
<dbReference type="Gene3D" id="3.40.50.2300">
    <property type="match status" value="1"/>
</dbReference>
<dbReference type="AlphaFoldDB" id="K6PYH7"/>
<dbReference type="eggNOG" id="COG4963">
    <property type="taxonomic scope" value="Bacteria"/>
</dbReference>
<dbReference type="InterPro" id="IPR058245">
    <property type="entry name" value="NreC/VraR/RcsB-like_REC"/>
</dbReference>
<dbReference type="GO" id="GO:0016887">
    <property type="term" value="F:ATP hydrolysis activity"/>
    <property type="evidence" value="ECO:0007669"/>
    <property type="project" value="TreeGrafter"/>
</dbReference>
<dbReference type="STRING" id="867903.ThesuDRAFT_00037"/>
<evidence type="ECO:0000256" key="5">
    <source>
        <dbReference type="PROSITE-ProRule" id="PRU00169"/>
    </source>
</evidence>
<dbReference type="SUPFAM" id="SSF52172">
    <property type="entry name" value="CheY-like"/>
    <property type="match status" value="1"/>
</dbReference>
<dbReference type="PROSITE" id="PS50110">
    <property type="entry name" value="RESPONSE_REGULATORY"/>
    <property type="match status" value="1"/>
</dbReference>
<dbReference type="InterPro" id="IPR001789">
    <property type="entry name" value="Sig_transdc_resp-reg_receiver"/>
</dbReference>
<dbReference type="CDD" id="cd17535">
    <property type="entry name" value="REC_NarL-like"/>
    <property type="match status" value="1"/>
</dbReference>
<feature type="region of interest" description="Disordered" evidence="6">
    <location>
        <begin position="1"/>
        <end position="64"/>
    </location>
</feature>
<dbReference type="GO" id="GO:0005524">
    <property type="term" value="F:ATP binding"/>
    <property type="evidence" value="ECO:0007669"/>
    <property type="project" value="TreeGrafter"/>
</dbReference>
<evidence type="ECO:0000256" key="4">
    <source>
        <dbReference type="ARBA" id="ARBA00024867"/>
    </source>
</evidence>
<dbReference type="PANTHER" id="PTHR43384">
    <property type="entry name" value="SEPTUM SITE-DETERMINING PROTEIN MIND HOMOLOG, CHLOROPLASTIC-RELATED"/>
    <property type="match status" value="1"/>
</dbReference>
<dbReference type="SUPFAM" id="SSF52540">
    <property type="entry name" value="P-loop containing nucleoside triphosphate hydrolases"/>
    <property type="match status" value="1"/>
</dbReference>
<sequence length="468" mass="49316">MVGWMGLGSNGREAGRGAAGPADRHHPERPVPAEGAAREPVPGPGKAPGAIPGGGAGPGPVPAPRPERIRVLVVEDAEPVRRSLVEMLEMEPDFHVVGEAADGEAAAAMAADLRPHVILMDINLPRLDGLAAAERILRQLDTRIIMVSVENGPEYFRRAMQAGACDFLVKPFSPDALAEAVRRAVPPAGEPALVTPQGGRGRLITVFSAKGGVGKSTLAVNLAVALAKRPDRRTVLVDLDLELGSAAMLLGIRPRATLADLCRREGALDPQAVAPALHPVSGFRLSLLPAPLFPHEAAEIEGEGRRDPARNYTAEVLEALRSTHDFVVVDTAANYRDSNLTAFDMSDLLVVVTTSDIPAVANTAKCLDLLIQKLEYPEEKVRVVLNLHEPSGLTPDEVAHGLNFPVAHVLPRDPVAVQAANAGVPFCARRTRSPLGDAVEGLAEKLAPSGPGAPVRPAGRRLSLLGLF</sequence>
<dbReference type="Proteomes" id="UP000005710">
    <property type="component" value="Unassembled WGS sequence"/>
</dbReference>
<keyword evidence="9" id="KW-1185">Reference proteome</keyword>
<evidence type="ECO:0000259" key="7">
    <source>
        <dbReference type="PROSITE" id="PS50110"/>
    </source>
</evidence>
<dbReference type="EMBL" id="AENY02000004">
    <property type="protein sequence ID" value="EKP93793.1"/>
    <property type="molecule type" value="Genomic_DNA"/>
</dbReference>
<evidence type="ECO:0000256" key="2">
    <source>
        <dbReference type="ARBA" id="ARBA00022741"/>
    </source>
</evidence>
<dbReference type="Pfam" id="PF10609">
    <property type="entry name" value="ParA"/>
    <property type="match status" value="1"/>
</dbReference>
<name>K6PYH7_9FIRM</name>
<reference evidence="8" key="1">
    <citation type="submission" date="2010-10" db="EMBL/GenBank/DDBJ databases">
        <authorList>
            <consortium name="US DOE Joint Genome Institute (JGI-PGF)"/>
            <person name="Lucas S."/>
            <person name="Copeland A."/>
            <person name="Lapidus A."/>
            <person name="Bruce D."/>
            <person name="Goodwin L."/>
            <person name="Pitluck S."/>
            <person name="Kyrpides N."/>
            <person name="Mavromatis K."/>
            <person name="Detter J.C."/>
            <person name="Han C."/>
            <person name="Land M."/>
            <person name="Hauser L."/>
            <person name="Markowitz V."/>
            <person name="Cheng J.-F."/>
            <person name="Hugenholtz P."/>
            <person name="Woyke T."/>
            <person name="Wu D."/>
            <person name="Pukall R."/>
            <person name="Wahrenburg C."/>
            <person name="Brambilla E."/>
            <person name="Klenk H.-P."/>
            <person name="Eisen J.A."/>
        </authorList>
    </citation>
    <scope>NUCLEOTIDE SEQUENCE [LARGE SCALE GENOMIC DNA]</scope>
    <source>
        <strain evidence="8">DSM 13965</strain>
    </source>
</reference>
<evidence type="ECO:0000256" key="6">
    <source>
        <dbReference type="SAM" id="MobiDB-lite"/>
    </source>
</evidence>
<feature type="domain" description="Response regulatory" evidence="7">
    <location>
        <begin position="70"/>
        <end position="185"/>
    </location>
</feature>
<dbReference type="InterPro" id="IPR027417">
    <property type="entry name" value="P-loop_NTPase"/>
</dbReference>
<comment type="caution">
    <text evidence="8">The sequence shown here is derived from an EMBL/GenBank/DDBJ whole genome shotgun (WGS) entry which is preliminary data.</text>
</comment>
<evidence type="ECO:0000313" key="9">
    <source>
        <dbReference type="Proteomes" id="UP000005710"/>
    </source>
</evidence>
<keyword evidence="5" id="KW-0597">Phosphoprotein</keyword>
<dbReference type="GO" id="GO:0000160">
    <property type="term" value="P:phosphorelay signal transduction system"/>
    <property type="evidence" value="ECO:0007669"/>
    <property type="project" value="InterPro"/>
</dbReference>
<dbReference type="HOGENOM" id="CLU_033160_2_0_9"/>
<feature type="compositionally biased region" description="Basic and acidic residues" evidence="6">
    <location>
        <begin position="22"/>
        <end position="31"/>
    </location>
</feature>
<dbReference type="SMART" id="SM00448">
    <property type="entry name" value="REC"/>
    <property type="match status" value="1"/>
</dbReference>
<dbReference type="Pfam" id="PF00072">
    <property type="entry name" value="Response_reg"/>
    <property type="match status" value="1"/>
</dbReference>
<keyword evidence="2" id="KW-0547">Nucleotide-binding</keyword>
<evidence type="ECO:0000313" key="8">
    <source>
        <dbReference type="EMBL" id="EKP93793.1"/>
    </source>
</evidence>
<dbReference type="GO" id="GO:0009898">
    <property type="term" value="C:cytoplasmic side of plasma membrane"/>
    <property type="evidence" value="ECO:0007669"/>
    <property type="project" value="TreeGrafter"/>
</dbReference>
<dbReference type="GO" id="GO:0051782">
    <property type="term" value="P:negative regulation of cell division"/>
    <property type="evidence" value="ECO:0007669"/>
    <property type="project" value="TreeGrafter"/>
</dbReference>
<dbReference type="Gene3D" id="3.40.50.300">
    <property type="entry name" value="P-loop containing nucleotide triphosphate hydrolases"/>
    <property type="match status" value="1"/>
</dbReference>
<dbReference type="InterPro" id="IPR011006">
    <property type="entry name" value="CheY-like_superfamily"/>
</dbReference>
<dbReference type="eggNOG" id="COG2197">
    <property type="taxonomic scope" value="Bacteria"/>
</dbReference>
<accession>K6PYH7</accession>
<evidence type="ECO:0000256" key="3">
    <source>
        <dbReference type="ARBA" id="ARBA00022840"/>
    </source>
</evidence>